<dbReference type="Pfam" id="PF08837">
    <property type="entry name" value="DUF1810"/>
    <property type="match status" value="1"/>
</dbReference>
<evidence type="ECO:0000313" key="1">
    <source>
        <dbReference type="EMBL" id="MDV5825442.1"/>
    </source>
</evidence>
<dbReference type="InterPro" id="IPR014937">
    <property type="entry name" value="DUF1810"/>
</dbReference>
<proteinExistence type="predicted"/>
<gene>
    <name evidence="1" type="ORF">O0R41_17690</name>
</gene>
<name>A0ABU4A0X5_9SPHN</name>
<protein>
    <submittedName>
        <fullName evidence="1">DUF1810 domain-containing protein</fullName>
    </submittedName>
</protein>
<dbReference type="SUPFAM" id="SSF140736">
    <property type="entry name" value="Rv1873-like"/>
    <property type="match status" value="1"/>
</dbReference>
<dbReference type="Gene3D" id="1.25.40.380">
    <property type="entry name" value="Protein of unknown function DUF1810"/>
    <property type="match status" value="1"/>
</dbReference>
<keyword evidence="2" id="KW-1185">Reference proteome</keyword>
<dbReference type="EMBL" id="JAPTHD010000011">
    <property type="protein sequence ID" value="MDV5825442.1"/>
    <property type="molecule type" value="Genomic_DNA"/>
</dbReference>
<reference evidence="2" key="1">
    <citation type="journal article" date="2022" name="J Environ Chem Eng">
        <title>Biodegradation of petroleum oil using a constructed nonpathogenic and heavy metal-tolerant bacterial consortium isolated from marine sponges.</title>
        <authorList>
            <person name="Dechsakulwatana C."/>
            <person name="Rungsihiranrut A."/>
            <person name="Muangchinda C."/>
            <person name="Ningthoujam R."/>
            <person name="Klankeo P."/>
            <person name="Pinyakong O."/>
        </authorList>
    </citation>
    <scope>NUCLEOTIDE SEQUENCE [LARGE SCALE GENOMIC DNA]</scope>
    <source>
        <strain evidence="2">MO2-4</strain>
    </source>
</reference>
<organism evidence="1 2">
    <name type="scientific">Sphingobium naphthae</name>
    <dbReference type="NCBI Taxonomy" id="1886786"/>
    <lineage>
        <taxon>Bacteria</taxon>
        <taxon>Pseudomonadati</taxon>
        <taxon>Pseudomonadota</taxon>
        <taxon>Alphaproteobacteria</taxon>
        <taxon>Sphingomonadales</taxon>
        <taxon>Sphingomonadaceae</taxon>
        <taxon>Sphingobium</taxon>
    </lineage>
</organism>
<sequence length="145" mass="15963">MTTDDLSRFVDAQADTYATALAEIRSGQKRSHWMWFIFPQLRGLGYSEMAQYYGIASLDEACAYLAHPVLGPRYRICVEAVDALGTNDPVAVFGTTDAMKLRSSLTLFEAAAPSPLIDRILSRFFNADRDAATQQMLSAANNATD</sequence>
<dbReference type="RefSeq" id="WP_228168190.1">
    <property type="nucleotide sequence ID" value="NZ_JAPTHD010000011.1"/>
</dbReference>
<comment type="caution">
    <text evidence="1">The sequence shown here is derived from an EMBL/GenBank/DDBJ whole genome shotgun (WGS) entry which is preliminary data.</text>
</comment>
<evidence type="ECO:0000313" key="2">
    <source>
        <dbReference type="Proteomes" id="UP001185984"/>
    </source>
</evidence>
<accession>A0ABU4A0X5</accession>
<dbReference type="InterPro" id="IPR036287">
    <property type="entry name" value="Rv1873-like_sf"/>
</dbReference>
<dbReference type="Proteomes" id="UP001185984">
    <property type="component" value="Unassembled WGS sequence"/>
</dbReference>
<dbReference type="PIRSF" id="PIRSF008546">
    <property type="entry name" value="UCP008546"/>
    <property type="match status" value="1"/>
</dbReference>